<feature type="non-terminal residue" evidence="1">
    <location>
        <position position="294"/>
    </location>
</feature>
<name>A0A382PQJ8_9ZZZZ</name>
<proteinExistence type="predicted"/>
<accession>A0A382PQJ8</accession>
<evidence type="ECO:0000313" key="1">
    <source>
        <dbReference type="EMBL" id="SVC74928.1"/>
    </source>
</evidence>
<gene>
    <name evidence="1" type="ORF">METZ01_LOCUS327782</name>
</gene>
<organism evidence="1">
    <name type="scientific">marine metagenome</name>
    <dbReference type="NCBI Taxonomy" id="408172"/>
    <lineage>
        <taxon>unclassified sequences</taxon>
        <taxon>metagenomes</taxon>
        <taxon>ecological metagenomes</taxon>
    </lineage>
</organism>
<protein>
    <submittedName>
        <fullName evidence="1">Uncharacterized protein</fullName>
    </submittedName>
</protein>
<dbReference type="EMBL" id="UINC01108663">
    <property type="protein sequence ID" value="SVC74928.1"/>
    <property type="molecule type" value="Genomic_DNA"/>
</dbReference>
<sequence length="294" mass="33104">MLGSLAFSVTTSEGDESDICEKCSREMVEEKNPSGKAATADGKCQRCGRNWHHGGKCNYGENVDGKPIGSNGSYSSTGKTAEKGKCSYCGKGLSNPNASHHKRCRLASEEEGSESFSYTSRVKETRGLFRKRLLTIRDKCVIEDCKEVLEFSYLTEPIRSKRGVAPKINGTDEGYEYSRQYFDCGGEDCPVVYPEDGDGNQSGVSCDNEGHVCKSCLRVYEKSLYVGQWGDREELIRSYKDWLQEPTAERRKEYEKQAIGGRKDWRYQDDQIAWTERILHEFVHPDGGRSCARL</sequence>
<reference evidence="1" key="1">
    <citation type="submission" date="2018-05" db="EMBL/GenBank/DDBJ databases">
        <authorList>
            <person name="Lanie J.A."/>
            <person name="Ng W.-L."/>
            <person name="Kazmierczak K.M."/>
            <person name="Andrzejewski T.M."/>
            <person name="Davidsen T.M."/>
            <person name="Wayne K.J."/>
            <person name="Tettelin H."/>
            <person name="Glass J.I."/>
            <person name="Rusch D."/>
            <person name="Podicherti R."/>
            <person name="Tsui H.-C.T."/>
            <person name="Winkler M.E."/>
        </authorList>
    </citation>
    <scope>NUCLEOTIDE SEQUENCE</scope>
</reference>
<dbReference type="AlphaFoldDB" id="A0A382PQJ8"/>